<dbReference type="PROSITE" id="PS50929">
    <property type="entry name" value="ABC_TM1F"/>
    <property type="match status" value="1"/>
</dbReference>
<evidence type="ECO:0000313" key="11">
    <source>
        <dbReference type="Proteomes" id="UP001207337"/>
    </source>
</evidence>
<gene>
    <name evidence="10" type="ORF">LQ318_02245</name>
</gene>
<keyword evidence="5 7" id="KW-1133">Transmembrane helix</keyword>
<evidence type="ECO:0000256" key="6">
    <source>
        <dbReference type="ARBA" id="ARBA00023136"/>
    </source>
</evidence>
<evidence type="ECO:0000256" key="3">
    <source>
        <dbReference type="ARBA" id="ARBA00022741"/>
    </source>
</evidence>
<dbReference type="InterPro" id="IPR027417">
    <property type="entry name" value="P-loop_NTPase"/>
</dbReference>
<keyword evidence="3" id="KW-0547">Nucleotide-binding</keyword>
<keyword evidence="4 10" id="KW-0067">ATP-binding</keyword>
<dbReference type="PROSITE" id="PS00211">
    <property type="entry name" value="ABC_TRANSPORTER_1"/>
    <property type="match status" value="1"/>
</dbReference>
<dbReference type="SMART" id="SM00382">
    <property type="entry name" value="AAA"/>
    <property type="match status" value="1"/>
</dbReference>
<organism evidence="10 11">
    <name type="scientific">Fodinibius salicampi</name>
    <dbReference type="NCBI Taxonomy" id="1920655"/>
    <lineage>
        <taxon>Bacteria</taxon>
        <taxon>Pseudomonadati</taxon>
        <taxon>Balneolota</taxon>
        <taxon>Balneolia</taxon>
        <taxon>Balneolales</taxon>
        <taxon>Balneolaceae</taxon>
        <taxon>Fodinibius</taxon>
    </lineage>
</organism>
<sequence>MAFTSVLEMAGLGAIPAFVYTLSDPDKVLSYPLVSDFFKALDITTQKELMLFGVIALIILYVVKNVVIGFVHYMKAKFVNNRRVKFGVRLFRSYMHAPYTFHLENNTSRLLRNVNGEVNLLINIMLNSLTILMDALLIISVFIMLLYVEPMISIISILALGLTSLLFLQLVRSKIKEYGKEQQFHRNEMIKAVNQGLGGVKDAKILRREKYFIDVFKHSADRNAYTNRYKVVAKSLPKNFIETIAVVGMLIICVLFVYQGREVAQILPTLALFGVAVARLLPAFKDMVSNFTNIRFDLYAVDPVYDDLQSLEHNYTNERNADRANKNKRVQFEHQIHIRDLYYCYPNGDEQALNGISIDIPKGSAVAFVGPSGAGKTTIVDAILGLLEPTGGQILADDYDISQNIRGWQKNVGYIPQSIYLSDESIKSNIAYGIPEEEISEEQLWQAIKAAQLKEMVESLSDGVDTVIGERGVMLSGGQQQRIGIARALYHNPEVLIMDEATSALDNITEQFVIEAIERLRGERTIIMIAHRLSTVRNCDNIFYMEEGKVISEGTYDELLENSESFQRMAV</sequence>
<dbReference type="Pfam" id="PF00005">
    <property type="entry name" value="ABC_tran"/>
    <property type="match status" value="1"/>
</dbReference>
<dbReference type="SUPFAM" id="SSF52540">
    <property type="entry name" value="P-loop containing nucleoside triphosphate hydrolases"/>
    <property type="match status" value="1"/>
</dbReference>
<dbReference type="Pfam" id="PF00664">
    <property type="entry name" value="ABC_membrane"/>
    <property type="match status" value="1"/>
</dbReference>
<dbReference type="PANTHER" id="PTHR24221:SF632">
    <property type="entry name" value="ATP-DEPENDENT LIPID A-CORE FLIPPASE"/>
    <property type="match status" value="1"/>
</dbReference>
<dbReference type="PROSITE" id="PS50893">
    <property type="entry name" value="ABC_TRANSPORTER_2"/>
    <property type="match status" value="1"/>
</dbReference>
<evidence type="ECO:0000256" key="5">
    <source>
        <dbReference type="ARBA" id="ARBA00022989"/>
    </source>
</evidence>
<feature type="domain" description="ABC transporter" evidence="8">
    <location>
        <begin position="336"/>
        <end position="571"/>
    </location>
</feature>
<dbReference type="Gene3D" id="1.20.1560.10">
    <property type="entry name" value="ABC transporter type 1, transmembrane domain"/>
    <property type="match status" value="2"/>
</dbReference>
<dbReference type="RefSeq" id="WP_265787159.1">
    <property type="nucleotide sequence ID" value="NZ_BAABRS010000001.1"/>
</dbReference>
<name>A0ABT3PV50_9BACT</name>
<reference evidence="10 11" key="1">
    <citation type="submission" date="2021-11" db="EMBL/GenBank/DDBJ databases">
        <title>Aliifidinibius sp. nov., a new bacterium isolated from saline soil.</title>
        <authorList>
            <person name="Galisteo C."/>
            <person name="De La Haba R."/>
            <person name="Sanchez-Porro C."/>
            <person name="Ventosa A."/>
        </authorList>
    </citation>
    <scope>NUCLEOTIDE SEQUENCE [LARGE SCALE GENOMIC DNA]</scope>
    <source>
        <strain evidence="10 11">KACC 190600</strain>
    </source>
</reference>
<dbReference type="InterPro" id="IPR017871">
    <property type="entry name" value="ABC_transporter-like_CS"/>
</dbReference>
<evidence type="ECO:0000259" key="8">
    <source>
        <dbReference type="PROSITE" id="PS50893"/>
    </source>
</evidence>
<feature type="transmembrane region" description="Helical" evidence="7">
    <location>
        <begin position="49"/>
        <end position="73"/>
    </location>
</feature>
<dbReference type="Gene3D" id="3.40.50.300">
    <property type="entry name" value="P-loop containing nucleotide triphosphate hydrolases"/>
    <property type="match status" value="1"/>
</dbReference>
<dbReference type="Proteomes" id="UP001207337">
    <property type="component" value="Unassembled WGS sequence"/>
</dbReference>
<dbReference type="InterPro" id="IPR003593">
    <property type="entry name" value="AAA+_ATPase"/>
</dbReference>
<evidence type="ECO:0000256" key="2">
    <source>
        <dbReference type="ARBA" id="ARBA00022692"/>
    </source>
</evidence>
<comment type="subcellular location">
    <subcellularLocation>
        <location evidence="1">Cell membrane</location>
        <topology evidence="1">Multi-pass membrane protein</topology>
    </subcellularLocation>
</comment>
<evidence type="ECO:0000256" key="7">
    <source>
        <dbReference type="SAM" id="Phobius"/>
    </source>
</evidence>
<dbReference type="InterPro" id="IPR011527">
    <property type="entry name" value="ABC1_TM_dom"/>
</dbReference>
<dbReference type="GO" id="GO:0005524">
    <property type="term" value="F:ATP binding"/>
    <property type="evidence" value="ECO:0007669"/>
    <property type="project" value="UniProtKB-KW"/>
</dbReference>
<comment type="caution">
    <text evidence="10">The sequence shown here is derived from an EMBL/GenBank/DDBJ whole genome shotgun (WGS) entry which is preliminary data.</text>
</comment>
<feature type="domain" description="ABC transmembrane type-1" evidence="9">
    <location>
        <begin position="28"/>
        <end position="294"/>
    </location>
</feature>
<evidence type="ECO:0000259" key="9">
    <source>
        <dbReference type="PROSITE" id="PS50929"/>
    </source>
</evidence>
<dbReference type="SUPFAM" id="SSF90123">
    <property type="entry name" value="ABC transporter transmembrane region"/>
    <property type="match status" value="1"/>
</dbReference>
<feature type="transmembrane region" description="Helical" evidence="7">
    <location>
        <begin position="120"/>
        <end position="145"/>
    </location>
</feature>
<keyword evidence="2 7" id="KW-0812">Transmembrane</keyword>
<dbReference type="InterPro" id="IPR039421">
    <property type="entry name" value="Type_1_exporter"/>
</dbReference>
<accession>A0ABT3PV50</accession>
<keyword evidence="6 7" id="KW-0472">Membrane</keyword>
<dbReference type="PANTHER" id="PTHR24221">
    <property type="entry name" value="ATP-BINDING CASSETTE SUB-FAMILY B"/>
    <property type="match status" value="1"/>
</dbReference>
<evidence type="ECO:0000256" key="1">
    <source>
        <dbReference type="ARBA" id="ARBA00004651"/>
    </source>
</evidence>
<feature type="transmembrane region" description="Helical" evidence="7">
    <location>
        <begin position="151"/>
        <end position="171"/>
    </location>
</feature>
<dbReference type="EMBL" id="JAJNDC010000001">
    <property type="protein sequence ID" value="MCW9711713.1"/>
    <property type="molecule type" value="Genomic_DNA"/>
</dbReference>
<protein>
    <submittedName>
        <fullName evidence="10">ABC transporter ATP-binding protein/permease</fullName>
    </submittedName>
</protein>
<feature type="transmembrane region" description="Helical" evidence="7">
    <location>
        <begin position="240"/>
        <end position="258"/>
    </location>
</feature>
<evidence type="ECO:0000256" key="4">
    <source>
        <dbReference type="ARBA" id="ARBA00022840"/>
    </source>
</evidence>
<proteinExistence type="predicted"/>
<dbReference type="InterPro" id="IPR036640">
    <property type="entry name" value="ABC1_TM_sf"/>
</dbReference>
<evidence type="ECO:0000313" key="10">
    <source>
        <dbReference type="EMBL" id="MCW9711713.1"/>
    </source>
</evidence>
<dbReference type="InterPro" id="IPR003439">
    <property type="entry name" value="ABC_transporter-like_ATP-bd"/>
</dbReference>
<keyword evidence="11" id="KW-1185">Reference proteome</keyword>